<evidence type="ECO:0000256" key="5">
    <source>
        <dbReference type="ARBA" id="ARBA00023136"/>
    </source>
</evidence>
<dbReference type="GO" id="GO:0062054">
    <property type="term" value="F:fluoride channel activity"/>
    <property type="evidence" value="ECO:0007669"/>
    <property type="project" value="UniProtKB-UniRule"/>
</dbReference>
<feature type="transmembrane region" description="Helical" evidence="10">
    <location>
        <begin position="28"/>
        <end position="47"/>
    </location>
</feature>
<dbReference type="AlphaFoldDB" id="A0A9Q2CXT9"/>
<proteinExistence type="inferred from homology"/>
<protein>
    <recommendedName>
        <fullName evidence="10">Fluoride-specific ion channel FluC</fullName>
    </recommendedName>
</protein>
<evidence type="ECO:0000256" key="9">
    <source>
        <dbReference type="ARBA" id="ARBA00049940"/>
    </source>
</evidence>
<keyword evidence="5 10" id="KW-0472">Membrane</keyword>
<name>A0A9Q2CXT9_9STAP</name>
<dbReference type="InterPro" id="IPR003691">
    <property type="entry name" value="FluC"/>
</dbReference>
<dbReference type="Proteomes" id="UP000579136">
    <property type="component" value="Unassembled WGS sequence"/>
</dbReference>
<dbReference type="GO" id="GO:0140114">
    <property type="term" value="P:cellular detoxification of fluoride"/>
    <property type="evidence" value="ECO:0007669"/>
    <property type="project" value="UniProtKB-UniRule"/>
</dbReference>
<dbReference type="PANTHER" id="PTHR28259">
    <property type="entry name" value="FLUORIDE EXPORT PROTEIN 1-RELATED"/>
    <property type="match status" value="1"/>
</dbReference>
<keyword evidence="2 10" id="KW-1003">Cell membrane</keyword>
<keyword evidence="10" id="KW-0813">Transport</keyword>
<evidence type="ECO:0000256" key="3">
    <source>
        <dbReference type="ARBA" id="ARBA00022692"/>
    </source>
</evidence>
<keyword evidence="6 10" id="KW-0407">Ion channel</keyword>
<dbReference type="GO" id="GO:0046872">
    <property type="term" value="F:metal ion binding"/>
    <property type="evidence" value="ECO:0007669"/>
    <property type="project" value="UniProtKB-KW"/>
</dbReference>
<organism evidence="11 12">
    <name type="scientific">Nosocomiicoccus ampullae</name>
    <dbReference type="NCBI Taxonomy" id="489910"/>
    <lineage>
        <taxon>Bacteria</taxon>
        <taxon>Bacillati</taxon>
        <taxon>Bacillota</taxon>
        <taxon>Bacilli</taxon>
        <taxon>Bacillales</taxon>
        <taxon>Staphylococcaceae</taxon>
        <taxon>Nosocomiicoccus</taxon>
    </lineage>
</organism>
<accession>A0A9Q2CXT9</accession>
<reference evidence="11 12" key="1">
    <citation type="submission" date="2020-08" db="EMBL/GenBank/DDBJ databases">
        <title>Genomic Encyclopedia of Type Strains, Phase IV (KMG-IV): sequencing the most valuable type-strain genomes for metagenomic binning, comparative biology and taxonomic classification.</title>
        <authorList>
            <person name="Goeker M."/>
        </authorList>
    </citation>
    <scope>NUCLEOTIDE SEQUENCE [LARGE SCALE GENOMIC DNA]</scope>
    <source>
        <strain evidence="11 12">DSM 19163</strain>
    </source>
</reference>
<dbReference type="RefSeq" id="WP_183672652.1">
    <property type="nucleotide sequence ID" value="NZ_CBCRYX010000003.1"/>
</dbReference>
<dbReference type="EMBL" id="JACHHF010000001">
    <property type="protein sequence ID" value="MBB5175218.1"/>
    <property type="molecule type" value="Genomic_DNA"/>
</dbReference>
<dbReference type="PANTHER" id="PTHR28259:SF1">
    <property type="entry name" value="FLUORIDE EXPORT PROTEIN 1-RELATED"/>
    <property type="match status" value="1"/>
</dbReference>
<dbReference type="Pfam" id="PF02537">
    <property type="entry name" value="CRCB"/>
    <property type="match status" value="1"/>
</dbReference>
<keyword evidence="10" id="KW-0406">Ion transport</keyword>
<evidence type="ECO:0000256" key="2">
    <source>
        <dbReference type="ARBA" id="ARBA00022475"/>
    </source>
</evidence>
<evidence type="ECO:0000313" key="11">
    <source>
        <dbReference type="EMBL" id="MBB5175218.1"/>
    </source>
</evidence>
<feature type="binding site" evidence="10">
    <location>
        <position position="69"/>
    </location>
    <ligand>
        <name>Na(+)</name>
        <dbReference type="ChEBI" id="CHEBI:29101"/>
        <note>structural</note>
    </ligand>
</feature>
<comment type="similarity">
    <text evidence="7 10">Belongs to the fluoride channel Fluc/FEX (TC 1.A.43) family.</text>
</comment>
<keyword evidence="10" id="KW-0479">Metal-binding</keyword>
<evidence type="ECO:0000256" key="10">
    <source>
        <dbReference type="HAMAP-Rule" id="MF_00454"/>
    </source>
</evidence>
<feature type="transmembrane region" description="Helical" evidence="10">
    <location>
        <begin position="90"/>
        <end position="111"/>
    </location>
</feature>
<evidence type="ECO:0000256" key="6">
    <source>
        <dbReference type="ARBA" id="ARBA00023303"/>
    </source>
</evidence>
<comment type="function">
    <text evidence="9 10">Fluoride-specific ion channel. Important for reducing fluoride concentration in the cell, thus reducing its toxicity.</text>
</comment>
<comment type="activity regulation">
    <text evidence="10">Na(+) is not transported, but it plays an essential structural role and its presence is essential for fluoride channel function.</text>
</comment>
<feature type="transmembrane region" description="Helical" evidence="10">
    <location>
        <begin position="56"/>
        <end position="74"/>
    </location>
</feature>
<evidence type="ECO:0000256" key="4">
    <source>
        <dbReference type="ARBA" id="ARBA00022989"/>
    </source>
</evidence>
<evidence type="ECO:0000256" key="1">
    <source>
        <dbReference type="ARBA" id="ARBA00004651"/>
    </source>
</evidence>
<keyword evidence="4 10" id="KW-1133">Transmembrane helix</keyword>
<sequence>MLNFLVILLLAGIGAVVRDYITETFPKSILGTLFVNSIGGFLTGILFQSVMYGSDFFNLMMLGFLGGFTTYSTFTKDQYILLKDKKYSHLLLYTLGTFITALLFFYLGIFVTK</sequence>
<keyword evidence="3 10" id="KW-0812">Transmembrane</keyword>
<evidence type="ECO:0000313" key="12">
    <source>
        <dbReference type="Proteomes" id="UP000579136"/>
    </source>
</evidence>
<dbReference type="HAMAP" id="MF_00454">
    <property type="entry name" value="FluC"/>
    <property type="match status" value="1"/>
</dbReference>
<feature type="binding site" evidence="10">
    <location>
        <position position="66"/>
    </location>
    <ligand>
        <name>Na(+)</name>
        <dbReference type="ChEBI" id="CHEBI:29101"/>
        <note>structural</note>
    </ligand>
</feature>
<comment type="catalytic activity">
    <reaction evidence="8">
        <text>fluoride(in) = fluoride(out)</text>
        <dbReference type="Rhea" id="RHEA:76159"/>
        <dbReference type="ChEBI" id="CHEBI:17051"/>
    </reaction>
    <physiologicalReaction direction="left-to-right" evidence="8">
        <dbReference type="Rhea" id="RHEA:76160"/>
    </physiologicalReaction>
</comment>
<comment type="subcellular location">
    <subcellularLocation>
        <location evidence="1 10">Cell membrane</location>
        <topology evidence="1 10">Multi-pass membrane protein</topology>
    </subcellularLocation>
</comment>
<gene>
    <name evidence="10" type="primary">fluC</name>
    <name evidence="10" type="synonym">crcB</name>
    <name evidence="11" type="ORF">HNQ45_000076</name>
</gene>
<evidence type="ECO:0000256" key="8">
    <source>
        <dbReference type="ARBA" id="ARBA00035585"/>
    </source>
</evidence>
<keyword evidence="12" id="KW-1185">Reference proteome</keyword>
<dbReference type="GO" id="GO:0005886">
    <property type="term" value="C:plasma membrane"/>
    <property type="evidence" value="ECO:0007669"/>
    <property type="project" value="UniProtKB-SubCell"/>
</dbReference>
<keyword evidence="10" id="KW-0915">Sodium</keyword>
<comment type="caution">
    <text evidence="11">The sequence shown here is derived from an EMBL/GenBank/DDBJ whole genome shotgun (WGS) entry which is preliminary data.</text>
</comment>
<evidence type="ECO:0000256" key="7">
    <source>
        <dbReference type="ARBA" id="ARBA00035120"/>
    </source>
</evidence>